<dbReference type="PROSITE" id="PS50969">
    <property type="entry name" value="FCP1"/>
    <property type="match status" value="1"/>
</dbReference>
<dbReference type="Gene3D" id="3.40.50.1000">
    <property type="entry name" value="HAD superfamily/HAD-like"/>
    <property type="match status" value="1"/>
</dbReference>
<dbReference type="InterPro" id="IPR023214">
    <property type="entry name" value="HAD_sf"/>
</dbReference>
<evidence type="ECO:0000313" key="3">
    <source>
        <dbReference type="Proteomes" id="UP001200145"/>
    </source>
</evidence>
<feature type="domain" description="FCP1 homology" evidence="1">
    <location>
        <begin position="2"/>
        <end position="164"/>
    </location>
</feature>
<dbReference type="RefSeq" id="WP_234868711.1">
    <property type="nucleotide sequence ID" value="NZ_JAKEVY010000009.1"/>
</dbReference>
<dbReference type="PANTHER" id="PTHR12210">
    <property type="entry name" value="DULLARD PROTEIN PHOSPHATASE"/>
    <property type="match status" value="1"/>
</dbReference>
<keyword evidence="3" id="KW-1185">Reference proteome</keyword>
<dbReference type="Proteomes" id="UP001200145">
    <property type="component" value="Unassembled WGS sequence"/>
</dbReference>
<dbReference type="Pfam" id="PF03031">
    <property type="entry name" value="NIF"/>
    <property type="match status" value="1"/>
</dbReference>
<accession>A0ABS9BPV1</accession>
<reference evidence="2 3" key="1">
    <citation type="submission" date="2022-01" db="EMBL/GenBank/DDBJ databases">
        <title>Flavihumibacter sp. nov., isolated from sediment of a river.</title>
        <authorList>
            <person name="Liu H."/>
        </authorList>
    </citation>
    <scope>NUCLEOTIDE SEQUENCE [LARGE SCALE GENOMIC DNA]</scope>
    <source>
        <strain evidence="2 3">RY-1</strain>
    </source>
</reference>
<protein>
    <submittedName>
        <fullName evidence="2">HAD family hydrolase</fullName>
    </submittedName>
</protein>
<gene>
    <name evidence="2" type="ORF">L0U88_20515</name>
</gene>
<dbReference type="InterPro" id="IPR004274">
    <property type="entry name" value="FCP1_dom"/>
</dbReference>
<sequence>MTEKSNILLVLDLDETLIHATKNKLNEPLTDFTLDQYFVYKRPYLDIFLSEISKHFHFGIWSSAGDNYVEEIVKQIMPADISPEFIWGRSKCTIKRDKTFDTYFFEKRLDKLKRKGFQLERILIVDDTAEKVASNYGNAIYIKEFNGNKLDNELKFLQEYLITLKTVENVRTVEKRNWRKEYGGT</sequence>
<proteinExistence type="predicted"/>
<dbReference type="SMART" id="SM00577">
    <property type="entry name" value="CPDc"/>
    <property type="match status" value="1"/>
</dbReference>
<organism evidence="2 3">
    <name type="scientific">Flavihumibacter fluminis</name>
    <dbReference type="NCBI Taxonomy" id="2909236"/>
    <lineage>
        <taxon>Bacteria</taxon>
        <taxon>Pseudomonadati</taxon>
        <taxon>Bacteroidota</taxon>
        <taxon>Chitinophagia</taxon>
        <taxon>Chitinophagales</taxon>
        <taxon>Chitinophagaceae</taxon>
        <taxon>Flavihumibacter</taxon>
    </lineage>
</organism>
<dbReference type="EMBL" id="JAKEVY010000009">
    <property type="protein sequence ID" value="MCF1717038.1"/>
    <property type="molecule type" value="Genomic_DNA"/>
</dbReference>
<dbReference type="InterPro" id="IPR050365">
    <property type="entry name" value="TIM50"/>
</dbReference>
<keyword evidence="2" id="KW-0378">Hydrolase</keyword>
<evidence type="ECO:0000259" key="1">
    <source>
        <dbReference type="PROSITE" id="PS50969"/>
    </source>
</evidence>
<dbReference type="SUPFAM" id="SSF56784">
    <property type="entry name" value="HAD-like"/>
    <property type="match status" value="1"/>
</dbReference>
<name>A0ABS9BPV1_9BACT</name>
<evidence type="ECO:0000313" key="2">
    <source>
        <dbReference type="EMBL" id="MCF1717038.1"/>
    </source>
</evidence>
<dbReference type="InterPro" id="IPR036412">
    <property type="entry name" value="HAD-like_sf"/>
</dbReference>
<comment type="caution">
    <text evidence="2">The sequence shown here is derived from an EMBL/GenBank/DDBJ whole genome shotgun (WGS) entry which is preliminary data.</text>
</comment>
<dbReference type="GO" id="GO:0016787">
    <property type="term" value="F:hydrolase activity"/>
    <property type="evidence" value="ECO:0007669"/>
    <property type="project" value="UniProtKB-KW"/>
</dbReference>